<dbReference type="Gene3D" id="2.60.40.150">
    <property type="entry name" value="C2 domain"/>
    <property type="match status" value="1"/>
</dbReference>
<evidence type="ECO:0000256" key="3">
    <source>
        <dbReference type="PROSITE-ProRule" id="PRU00221"/>
    </source>
</evidence>
<dbReference type="SUPFAM" id="SSF49562">
    <property type="entry name" value="C2 domain (Calcium/lipid-binding domain, CaLB)"/>
    <property type="match status" value="1"/>
</dbReference>
<dbReference type="InterPro" id="IPR019775">
    <property type="entry name" value="WD40_repeat_CS"/>
</dbReference>
<reference evidence="6 7" key="1">
    <citation type="journal article" date="2016" name="Mol. Biol. Evol.">
        <title>Comparative Genomics of Early-Diverging Mushroom-Forming Fungi Provides Insights into the Origins of Lignocellulose Decay Capabilities.</title>
        <authorList>
            <person name="Nagy L.G."/>
            <person name="Riley R."/>
            <person name="Tritt A."/>
            <person name="Adam C."/>
            <person name="Daum C."/>
            <person name="Floudas D."/>
            <person name="Sun H."/>
            <person name="Yadav J.S."/>
            <person name="Pangilinan J."/>
            <person name="Larsson K.H."/>
            <person name="Matsuura K."/>
            <person name="Barry K."/>
            <person name="Labutti K."/>
            <person name="Kuo R."/>
            <person name="Ohm R.A."/>
            <person name="Bhattacharya S.S."/>
            <person name="Shirouzu T."/>
            <person name="Yoshinaga Y."/>
            <person name="Martin F.M."/>
            <person name="Grigoriev I.V."/>
            <person name="Hibbett D.S."/>
        </authorList>
    </citation>
    <scope>NUCLEOTIDE SEQUENCE [LARGE SCALE GENOMIC DNA]</scope>
    <source>
        <strain evidence="6 7">CBS 109695</strain>
    </source>
</reference>
<gene>
    <name evidence="6" type="ORF">FIBSPDRAFT_968406</name>
</gene>
<dbReference type="PROSITE" id="PS00678">
    <property type="entry name" value="WD_REPEATS_1"/>
    <property type="match status" value="1"/>
</dbReference>
<dbReference type="InterPro" id="IPR001680">
    <property type="entry name" value="WD40_rpt"/>
</dbReference>
<dbReference type="Pfam" id="PF24883">
    <property type="entry name" value="NPHP3_N"/>
    <property type="match status" value="1"/>
</dbReference>
<keyword evidence="7" id="KW-1185">Reference proteome</keyword>
<evidence type="ECO:0000259" key="4">
    <source>
        <dbReference type="PROSITE" id="PS50004"/>
    </source>
</evidence>
<dbReference type="InterPro" id="IPR000008">
    <property type="entry name" value="C2_dom"/>
</dbReference>
<dbReference type="Proteomes" id="UP000076532">
    <property type="component" value="Unassembled WGS sequence"/>
</dbReference>
<sequence>MSQSQSYSLTVQTIEELSWTSSVYCKFRAKFKPDLFVEVFVDDVPVGRTKIVKDSLKPVWGDILTIPSAIESSIIVLKLKHSSSLTGDSYFGFVKTSVSDLLRLCTKSDVTKLRLERRPKKALREAQGLIFVGIKAVNVGQARHNLLETAQQDIERGDLAHADFTLPTPQGLENVGAAVSENKDLLQSLGTVLNKIQVIADATVNAVDVLAKVHPYADTAWKVLSLVYKAYQHQKETDANVVALFGKMAALYSFVDDLEEGLPSKIKRLERTIVRVLEKTTECGKFFREYTQQKFTARFLGQMTSNQSEVVSDLSASLEQLQKDLNSGVMLQTAFESSQTRKVVERLVTSDSLKALDPANMDAAIRASCLAGTRKDLLKDIIDWLVTPPEGKNVLWLHGAAGLGKSTLANSIAEHFRGHRQQGAFLFFDRNAPLDSTPARVIRTLAYQLAEHNQVIKSAISLAMEKDPQLTSAPLSTQFTSLLMNPLLAASQEITGPVIIVLDALDECGDAESRRSLLALLSHELAKFPGQFRFLITSRPDSDIASPFNLAGHMLAIDLSMPESSADVLLYIEHEMGQIYSSRHLSAELPSDWAGLLAVQRLAAFAAGLFIWAATAIKLLRQSDDPVDCLSSLLGHDREVFTLDELYKTALQSGGWKPGKATDTCRQVLGLIVISQIPLTDTTISELLGFEDSGRQCRIALRRLGCVIQWSEGQPARTFHKSFLDYLTDRARCSSEPWFIDVQEHHHALTICSFRLMKSQLRFNICNLTNSHVLNKDVPDLPTRVQYFIPESLSYVCRFWMDHLGQNPTGDNDMQCLILEFFEHQFFYWLEVLSLLEQVPVAVKALIRVKAYAMDSKSELLAFTQDGISFLETFASVITKSVPHIYLSCIPFAPRSSLLRQKYSSVVPKTLAVQIGLKDKWSPYPQRIEATRTMVISVAFSPDGQHVASGSDDGYILVWDTESGALKVAQFTDSTDWVYSVAFSPDGQRIASGTRDGTIY</sequence>
<keyword evidence="1 3" id="KW-0853">WD repeat</keyword>
<accession>A0A167UNV1</accession>
<name>A0A167UNV1_9AGAM</name>
<evidence type="ECO:0000313" key="6">
    <source>
        <dbReference type="EMBL" id="KZP04133.1"/>
    </source>
</evidence>
<evidence type="ECO:0008006" key="8">
    <source>
        <dbReference type="Google" id="ProtNLM"/>
    </source>
</evidence>
<dbReference type="Pfam" id="PF00168">
    <property type="entry name" value="C2"/>
    <property type="match status" value="1"/>
</dbReference>
<feature type="repeat" description="WD" evidence="3">
    <location>
        <begin position="928"/>
        <end position="969"/>
    </location>
</feature>
<evidence type="ECO:0000256" key="2">
    <source>
        <dbReference type="ARBA" id="ARBA00022737"/>
    </source>
</evidence>
<feature type="repeat" description="WD" evidence="3">
    <location>
        <begin position="971"/>
        <end position="1000"/>
    </location>
</feature>
<dbReference type="EMBL" id="KV417956">
    <property type="protein sequence ID" value="KZP04133.1"/>
    <property type="molecule type" value="Genomic_DNA"/>
</dbReference>
<dbReference type="PROSITE" id="PS50837">
    <property type="entry name" value="NACHT"/>
    <property type="match status" value="1"/>
</dbReference>
<dbReference type="SUPFAM" id="SSF52540">
    <property type="entry name" value="P-loop containing nucleoside triphosphate hydrolases"/>
    <property type="match status" value="1"/>
</dbReference>
<proteinExistence type="predicted"/>
<protein>
    <recommendedName>
        <fullName evidence="8">WD40 repeat-like protein</fullName>
    </recommendedName>
</protein>
<dbReference type="Pfam" id="PF00400">
    <property type="entry name" value="WD40"/>
    <property type="match status" value="2"/>
</dbReference>
<evidence type="ECO:0000259" key="5">
    <source>
        <dbReference type="PROSITE" id="PS50837"/>
    </source>
</evidence>
<organism evidence="6 7">
    <name type="scientific">Athelia psychrophila</name>
    <dbReference type="NCBI Taxonomy" id="1759441"/>
    <lineage>
        <taxon>Eukaryota</taxon>
        <taxon>Fungi</taxon>
        <taxon>Dikarya</taxon>
        <taxon>Basidiomycota</taxon>
        <taxon>Agaricomycotina</taxon>
        <taxon>Agaricomycetes</taxon>
        <taxon>Agaricomycetidae</taxon>
        <taxon>Atheliales</taxon>
        <taxon>Atheliaceae</taxon>
        <taxon>Athelia</taxon>
    </lineage>
</organism>
<dbReference type="InterPro" id="IPR056884">
    <property type="entry name" value="NPHP3-like_N"/>
</dbReference>
<keyword evidence="2" id="KW-0677">Repeat</keyword>
<dbReference type="AlphaFoldDB" id="A0A167UNV1"/>
<feature type="domain" description="C2" evidence="4">
    <location>
        <begin position="1"/>
        <end position="114"/>
    </location>
</feature>
<dbReference type="SMART" id="SM00320">
    <property type="entry name" value="WD40"/>
    <property type="match status" value="2"/>
</dbReference>
<feature type="domain" description="NACHT" evidence="5">
    <location>
        <begin position="393"/>
        <end position="542"/>
    </location>
</feature>
<dbReference type="PANTHER" id="PTHR10039:SF14">
    <property type="entry name" value="NACHT DOMAIN-CONTAINING PROTEIN"/>
    <property type="match status" value="1"/>
</dbReference>
<dbReference type="OrthoDB" id="163438at2759"/>
<dbReference type="PROSITE" id="PS50082">
    <property type="entry name" value="WD_REPEATS_2"/>
    <property type="match status" value="2"/>
</dbReference>
<dbReference type="Gene3D" id="3.40.50.300">
    <property type="entry name" value="P-loop containing nucleotide triphosphate hydrolases"/>
    <property type="match status" value="1"/>
</dbReference>
<dbReference type="Gene3D" id="2.130.10.10">
    <property type="entry name" value="YVTN repeat-like/Quinoprotein amine dehydrogenase"/>
    <property type="match status" value="1"/>
</dbReference>
<dbReference type="InterPro" id="IPR027417">
    <property type="entry name" value="P-loop_NTPase"/>
</dbReference>
<evidence type="ECO:0000313" key="7">
    <source>
        <dbReference type="Proteomes" id="UP000076532"/>
    </source>
</evidence>
<dbReference type="SUPFAM" id="SSF50978">
    <property type="entry name" value="WD40 repeat-like"/>
    <property type="match status" value="1"/>
</dbReference>
<dbReference type="PROSITE" id="PS50004">
    <property type="entry name" value="C2"/>
    <property type="match status" value="1"/>
</dbReference>
<evidence type="ECO:0000256" key="1">
    <source>
        <dbReference type="ARBA" id="ARBA00022574"/>
    </source>
</evidence>
<dbReference type="InterPro" id="IPR035892">
    <property type="entry name" value="C2_domain_sf"/>
</dbReference>
<dbReference type="InterPro" id="IPR007111">
    <property type="entry name" value="NACHT_NTPase"/>
</dbReference>
<feature type="non-terminal residue" evidence="6">
    <location>
        <position position="1000"/>
    </location>
</feature>
<dbReference type="CDD" id="cd00030">
    <property type="entry name" value="C2"/>
    <property type="match status" value="1"/>
</dbReference>
<dbReference type="PANTHER" id="PTHR10039">
    <property type="entry name" value="AMELOGENIN"/>
    <property type="match status" value="1"/>
</dbReference>
<dbReference type="STRING" id="436010.A0A167UNV1"/>
<dbReference type="PROSITE" id="PS50294">
    <property type="entry name" value="WD_REPEATS_REGION"/>
    <property type="match status" value="2"/>
</dbReference>
<dbReference type="InterPro" id="IPR015943">
    <property type="entry name" value="WD40/YVTN_repeat-like_dom_sf"/>
</dbReference>
<dbReference type="InterPro" id="IPR036322">
    <property type="entry name" value="WD40_repeat_dom_sf"/>
</dbReference>